<reference evidence="2" key="1">
    <citation type="submission" date="2023-08" db="EMBL/GenBank/DDBJ databases">
        <title>Black Yeasts Isolated from many extreme environments.</title>
        <authorList>
            <person name="Coleine C."/>
            <person name="Stajich J.E."/>
            <person name="Selbmann L."/>
        </authorList>
    </citation>
    <scope>NUCLEOTIDE SEQUENCE</scope>
    <source>
        <strain evidence="2">CCFEE 5810</strain>
    </source>
</reference>
<dbReference type="AlphaFoldDB" id="A0AAN7W8K5"/>
<dbReference type="InterPro" id="IPR046539">
    <property type="entry name" value="DUF6604"/>
</dbReference>
<proteinExistence type="predicted"/>
<sequence length="906" mass="100445">MATRAVCDLCKRYRILTKRFTQWLEDLADTSDLALLQPGMEVLKLTTLDILRLATLIVRKARKQRILPKDGDTIISVLAEIIALRRECGLFYEQSPELEEKRNKQSDETHGHFVATLETVRTMIKQLFEELRVSQISRKKPEQKRPALQTSTDAMPPTNILERLSVADCLDLDLLDDLDHAGHTTRPVLSTASKPATRRCELAVQQGDQESAIFCLLKQCGQICTQVRDAWHSHMQGKTGLTAASGVTDTACQLIKMAVDKFTVQYPCFATYPMVAKYLNINLTTDGRGVQEFTCNGSTSQNAADLSDILCIQAYISFTLIRMVNDARSKNACNSSRVRETLAYACASHPFIDDVLEASNISTTSSASIAEWLKTGRLDSLWHDVMPYIKATTTLPIYAVIILQVYMDISDIVGRSPAPVLERMLNVGASVKEQITRYEKMVPGLVDNETYHCGKTKSPARELCKQKIRAAFGQQFMEQDHTLPSLAESFSSSDLEAMRPLMQRLPVMCGYLANSLEQSNHVDAIEVCNNGSLVLGVAHIYNIGRTSGLIKKPWEDMDYFLEVQGAGKMKIWSSGLAATSLAAAAKHYDMALGVKLQESSNNRGGKPNGARTHLPSQAEVAKKAVKFEPASAYMKSLAYAEKAVTTETAHDHTRFAHEMLHSLALQLSTRPSDEMDAGTKKQLKATKTLMPQQLLSLLHTSLRSNELQLCFAYRDFFGRCAKLTEAIKKIHGDSIRAARLAEGRGEGFLGHEMVSDILWLAAKLGNPRLGLLQKTILGTFALAINQPIEKRGAFGLEKARAKLQVQREEIPKDEVVPAVPRGMKLTMQGGICSSSGKGEAGGKTFLEPIGSNPEDQEMWEQVQEGMLTGKHTEAKSDTHKRILWEMAVKRAVHNQELLESETEESV</sequence>
<dbReference type="PANTHER" id="PTHR38795:SF1">
    <property type="entry name" value="DUF6604 DOMAIN-CONTAINING PROTEIN"/>
    <property type="match status" value="1"/>
</dbReference>
<dbReference type="Proteomes" id="UP001310594">
    <property type="component" value="Unassembled WGS sequence"/>
</dbReference>
<dbReference type="Pfam" id="PF20253">
    <property type="entry name" value="DUF6604"/>
    <property type="match status" value="1"/>
</dbReference>
<comment type="caution">
    <text evidence="2">The sequence shown here is derived from an EMBL/GenBank/DDBJ whole genome shotgun (WGS) entry which is preliminary data.</text>
</comment>
<organism evidence="2 3">
    <name type="scientific">Elasticomyces elasticus</name>
    <dbReference type="NCBI Taxonomy" id="574655"/>
    <lineage>
        <taxon>Eukaryota</taxon>
        <taxon>Fungi</taxon>
        <taxon>Dikarya</taxon>
        <taxon>Ascomycota</taxon>
        <taxon>Pezizomycotina</taxon>
        <taxon>Dothideomycetes</taxon>
        <taxon>Dothideomycetidae</taxon>
        <taxon>Mycosphaerellales</taxon>
        <taxon>Teratosphaeriaceae</taxon>
        <taxon>Elasticomyces</taxon>
    </lineage>
</organism>
<evidence type="ECO:0000313" key="2">
    <source>
        <dbReference type="EMBL" id="KAK5699609.1"/>
    </source>
</evidence>
<evidence type="ECO:0000313" key="3">
    <source>
        <dbReference type="Proteomes" id="UP001310594"/>
    </source>
</evidence>
<feature type="domain" description="DUF6604" evidence="1">
    <location>
        <begin position="40"/>
        <end position="262"/>
    </location>
</feature>
<dbReference type="PANTHER" id="PTHR38795">
    <property type="entry name" value="DUF6604 DOMAIN-CONTAINING PROTEIN"/>
    <property type="match status" value="1"/>
</dbReference>
<evidence type="ECO:0000259" key="1">
    <source>
        <dbReference type="Pfam" id="PF20253"/>
    </source>
</evidence>
<accession>A0AAN7W8K5</accession>
<name>A0AAN7W8K5_9PEZI</name>
<gene>
    <name evidence="2" type="ORF">LTR97_005738</name>
</gene>
<protein>
    <recommendedName>
        <fullName evidence="1">DUF6604 domain-containing protein</fullName>
    </recommendedName>
</protein>
<dbReference type="EMBL" id="JAVRQU010000008">
    <property type="protein sequence ID" value="KAK5699609.1"/>
    <property type="molecule type" value="Genomic_DNA"/>
</dbReference>